<proteinExistence type="predicted"/>
<reference evidence="1" key="1">
    <citation type="submission" date="2024-10" db="EMBL/GenBank/DDBJ databases">
        <title>Aeromonas and Pseudomonas from the Cagarras Archipelago, Rio de Janeiro, Brazil.</title>
        <authorList>
            <person name="Canellas A.L.B."/>
            <person name="Laport M.S."/>
        </authorList>
    </citation>
    <scope>NUCLEOTIDE SEQUENCE</scope>
    <source>
        <strain evidence="1">ACP-7</strain>
    </source>
</reference>
<gene>
    <name evidence="1" type="ORF">ACIKP7_12045</name>
</gene>
<accession>A0ACC7M125</accession>
<dbReference type="Proteomes" id="UP001615411">
    <property type="component" value="Unassembled WGS sequence"/>
</dbReference>
<evidence type="ECO:0000313" key="2">
    <source>
        <dbReference type="Proteomes" id="UP001615411"/>
    </source>
</evidence>
<dbReference type="EMBL" id="JBIUGF010000031">
    <property type="protein sequence ID" value="MFJ1338852.1"/>
    <property type="molecule type" value="Genomic_DNA"/>
</dbReference>
<name>A0ACC7M125_9PSED</name>
<protein>
    <submittedName>
        <fullName evidence="1">Uncharacterized protein</fullName>
    </submittedName>
</protein>
<organism evidence="1 2">
    <name type="scientific">Pseudomonas caricapapayae</name>
    <dbReference type="NCBI Taxonomy" id="46678"/>
    <lineage>
        <taxon>Bacteria</taxon>
        <taxon>Pseudomonadati</taxon>
        <taxon>Pseudomonadota</taxon>
        <taxon>Gammaproteobacteria</taxon>
        <taxon>Pseudomonadales</taxon>
        <taxon>Pseudomonadaceae</taxon>
        <taxon>Pseudomonas</taxon>
    </lineage>
</organism>
<sequence>MKRAPSLKLNFTKAALDNLPLPESGQRSTYHDTQVNGLQIRVTANGVKTFYVFQRVNSRP</sequence>
<comment type="caution">
    <text evidence="1">The sequence shown here is derived from an EMBL/GenBank/DDBJ whole genome shotgun (WGS) entry which is preliminary data.</text>
</comment>
<evidence type="ECO:0000313" key="1">
    <source>
        <dbReference type="EMBL" id="MFJ1338852.1"/>
    </source>
</evidence>
<keyword evidence="2" id="KW-1185">Reference proteome</keyword>